<feature type="compositionally biased region" description="Basic residues" evidence="1">
    <location>
        <begin position="309"/>
        <end position="319"/>
    </location>
</feature>
<reference evidence="2 3" key="1">
    <citation type="journal article" date="2011" name="PLoS Genet.">
        <title>Finished genome of the fungal wheat pathogen Mycosphaerella graminicola reveals dispensome structure, chromosome plasticity, and stealth pathogenesis.</title>
        <authorList>
            <person name="Goodwin S.B."/>
            <person name="Ben M'barek S."/>
            <person name="Dhillon B."/>
            <person name="Wittenberg A.H.J."/>
            <person name="Crane C.F."/>
            <person name="Hane J.K."/>
            <person name="Foster A.J."/>
            <person name="Van der Lee T.A.J."/>
            <person name="Grimwood J."/>
            <person name="Aerts A."/>
            <person name="Antoniw J."/>
            <person name="Bailey A."/>
            <person name="Bluhm B."/>
            <person name="Bowler J."/>
            <person name="Bristow J."/>
            <person name="van der Burgt A."/>
            <person name="Canto-Canche B."/>
            <person name="Churchill A.C.L."/>
            <person name="Conde-Ferraez L."/>
            <person name="Cools H.J."/>
            <person name="Coutinho P.M."/>
            <person name="Csukai M."/>
            <person name="Dehal P."/>
            <person name="De Wit P."/>
            <person name="Donzelli B."/>
            <person name="van de Geest H.C."/>
            <person name="van Ham R.C.H.J."/>
            <person name="Hammond-Kosack K.E."/>
            <person name="Henrissat B."/>
            <person name="Kilian A."/>
            <person name="Kobayashi A.K."/>
            <person name="Koopmann E."/>
            <person name="Kourmpetis Y."/>
            <person name="Kuzniar A."/>
            <person name="Lindquist E."/>
            <person name="Lombard V."/>
            <person name="Maliepaard C."/>
            <person name="Martins N."/>
            <person name="Mehrabi R."/>
            <person name="Nap J.P.H."/>
            <person name="Ponomarenko A."/>
            <person name="Rudd J.J."/>
            <person name="Salamov A."/>
            <person name="Schmutz J."/>
            <person name="Schouten H.J."/>
            <person name="Shapiro H."/>
            <person name="Stergiopoulos I."/>
            <person name="Torriani S.F.F."/>
            <person name="Tu H."/>
            <person name="de Vries R.P."/>
            <person name="Waalwijk C."/>
            <person name="Ware S.B."/>
            <person name="Wiebenga A."/>
            <person name="Zwiers L.-H."/>
            <person name="Oliver R.P."/>
            <person name="Grigoriev I.V."/>
            <person name="Kema G.H.J."/>
        </authorList>
    </citation>
    <scope>NUCLEOTIDE SEQUENCE [LARGE SCALE GENOMIC DNA]</scope>
    <source>
        <strain evidence="3">CBS 115943 / IPO323</strain>
    </source>
</reference>
<feature type="compositionally biased region" description="Basic and acidic residues" evidence="1">
    <location>
        <begin position="271"/>
        <end position="292"/>
    </location>
</feature>
<dbReference type="Proteomes" id="UP000008062">
    <property type="component" value="Chromosome 17"/>
</dbReference>
<feature type="region of interest" description="Disordered" evidence="1">
    <location>
        <begin position="250"/>
        <end position="349"/>
    </location>
</feature>
<dbReference type="InParanoid" id="F9XRG9"/>
<dbReference type="HOGENOM" id="CLU_795017_0_0_1"/>
<proteinExistence type="predicted"/>
<accession>F9XRG9</accession>
<evidence type="ECO:0000313" key="2">
    <source>
        <dbReference type="EMBL" id="EGP82134.1"/>
    </source>
</evidence>
<dbReference type="GeneID" id="13399661"/>
<feature type="region of interest" description="Disordered" evidence="1">
    <location>
        <begin position="171"/>
        <end position="205"/>
    </location>
</feature>
<name>F9XRG9_ZYMTI</name>
<evidence type="ECO:0000256" key="1">
    <source>
        <dbReference type="SAM" id="MobiDB-lite"/>
    </source>
</evidence>
<keyword evidence="3" id="KW-1185">Reference proteome</keyword>
<dbReference type="AlphaFoldDB" id="F9XRG9"/>
<dbReference type="KEGG" id="ztr:MYCGRDRAFT_97819"/>
<gene>
    <name evidence="2" type="ORF">MYCGRDRAFT_97819</name>
</gene>
<feature type="compositionally biased region" description="Low complexity" evidence="1">
    <location>
        <begin position="187"/>
        <end position="198"/>
    </location>
</feature>
<evidence type="ECO:0000313" key="3">
    <source>
        <dbReference type="Proteomes" id="UP000008062"/>
    </source>
</evidence>
<dbReference type="RefSeq" id="XP_003847158.1">
    <property type="nucleotide sequence ID" value="XM_003847110.1"/>
</dbReference>
<dbReference type="EMBL" id="CM001212">
    <property type="protein sequence ID" value="EGP82134.1"/>
    <property type="molecule type" value="Genomic_DNA"/>
</dbReference>
<organism evidence="2 3">
    <name type="scientific">Zymoseptoria tritici (strain CBS 115943 / IPO323)</name>
    <name type="common">Speckled leaf blotch fungus</name>
    <name type="synonym">Septoria tritici</name>
    <dbReference type="NCBI Taxonomy" id="336722"/>
    <lineage>
        <taxon>Eukaryota</taxon>
        <taxon>Fungi</taxon>
        <taxon>Dikarya</taxon>
        <taxon>Ascomycota</taxon>
        <taxon>Pezizomycotina</taxon>
        <taxon>Dothideomycetes</taxon>
        <taxon>Dothideomycetidae</taxon>
        <taxon>Mycosphaerellales</taxon>
        <taxon>Mycosphaerellaceae</taxon>
        <taxon>Zymoseptoria</taxon>
    </lineage>
</organism>
<protein>
    <submittedName>
        <fullName evidence="2">Uncharacterized protein</fullName>
    </submittedName>
</protein>
<sequence length="349" mass="37744">MALSTTRSHETVVVHKDDAIRPFSLIALLLYTCRAMAPSTPGATPTHRPTARLSFNCVTKRTSTKTASQLIDATRPVQTVVTLLIREIVCQPKHYYHTVSARNHRQHDASSLRLPTTALHAAHLTKPALFSVKTDTSSHLTLEICPLVKSGRLPHMASQTVAKERTLDLDESTLRGTRNGHMGCGDRPSSIPSFRPSPHLGPRRLSRLPKSVAATAPTASIQTSKGLFGITLKNGSQSWELDELMEGEQAADPPHIGQHGSAKQATRQGKAHTEGQGERHPQCQSKGHDSQHTPHQLPAGERSSLSKPAKPKRGKKRAKPSTPAEPADPNLDSDTDADLSSTMAPKLVG</sequence>
<dbReference type="OrthoDB" id="10614986at2759"/>